<keyword evidence="12 14" id="KW-0961">Cell wall biogenesis/degradation</keyword>
<dbReference type="Gene3D" id="3.40.1190.10">
    <property type="entry name" value="Mur-like, catalytic domain"/>
    <property type="match status" value="1"/>
</dbReference>
<dbReference type="GO" id="GO:0071555">
    <property type="term" value="P:cell wall organization"/>
    <property type="evidence" value="ECO:0007669"/>
    <property type="project" value="UniProtKB-KW"/>
</dbReference>
<evidence type="ECO:0000256" key="4">
    <source>
        <dbReference type="ARBA" id="ARBA00022490"/>
    </source>
</evidence>
<proteinExistence type="inferred from homology"/>
<comment type="function">
    <text evidence="14">Cell wall formation.</text>
</comment>
<evidence type="ECO:0000256" key="3">
    <source>
        <dbReference type="ARBA" id="ARBA00012211"/>
    </source>
</evidence>
<dbReference type="GO" id="GO:0008360">
    <property type="term" value="P:regulation of cell shape"/>
    <property type="evidence" value="ECO:0007669"/>
    <property type="project" value="UniProtKB-KW"/>
</dbReference>
<keyword evidence="6 14" id="KW-0132">Cell division</keyword>
<evidence type="ECO:0000256" key="5">
    <source>
        <dbReference type="ARBA" id="ARBA00022598"/>
    </source>
</evidence>
<keyword evidence="4 14" id="KW-0963">Cytoplasm</keyword>
<evidence type="ECO:0000256" key="15">
    <source>
        <dbReference type="SAM" id="Phobius"/>
    </source>
</evidence>
<dbReference type="UniPathway" id="UPA00219"/>
<evidence type="ECO:0000259" key="18">
    <source>
        <dbReference type="Pfam" id="PF08245"/>
    </source>
</evidence>
<dbReference type="HAMAP" id="MF_00046">
    <property type="entry name" value="MurC"/>
    <property type="match status" value="1"/>
</dbReference>
<feature type="domain" description="Mur ligase C-terminal" evidence="17">
    <location>
        <begin position="322"/>
        <end position="429"/>
    </location>
</feature>
<dbReference type="Gene3D" id="3.40.50.720">
    <property type="entry name" value="NAD(P)-binding Rossmann-like Domain"/>
    <property type="match status" value="1"/>
</dbReference>
<dbReference type="SUPFAM" id="SSF53244">
    <property type="entry name" value="MurD-like peptide ligases, peptide-binding domain"/>
    <property type="match status" value="1"/>
</dbReference>
<name>A0A0G0IGE6_9BACT</name>
<gene>
    <name evidence="14" type="primary">murC</name>
    <name evidence="19" type="ORF">US36_C0002G0004</name>
</gene>
<keyword evidence="9 14" id="KW-0133">Cell shape</keyword>
<protein>
    <recommendedName>
        <fullName evidence="3 14">UDP-N-acetylmuramate--L-alanine ligase</fullName>
        <ecNumber evidence="3 14">6.3.2.8</ecNumber>
    </recommendedName>
    <alternativeName>
        <fullName evidence="14">UDP-N-acetylmuramoyl-L-alanine synthetase</fullName>
    </alternativeName>
</protein>
<evidence type="ECO:0000313" key="20">
    <source>
        <dbReference type="Proteomes" id="UP000034044"/>
    </source>
</evidence>
<accession>A0A0G0IGE6</accession>
<evidence type="ECO:0000256" key="14">
    <source>
        <dbReference type="HAMAP-Rule" id="MF_00046"/>
    </source>
</evidence>
<evidence type="ECO:0000256" key="2">
    <source>
        <dbReference type="ARBA" id="ARBA00004752"/>
    </source>
</evidence>
<comment type="pathway">
    <text evidence="2 14">Cell wall biogenesis; peptidoglycan biosynthesis.</text>
</comment>
<dbReference type="PANTHER" id="PTHR43445:SF3">
    <property type="entry name" value="UDP-N-ACETYLMURAMATE--L-ALANINE LIGASE"/>
    <property type="match status" value="1"/>
</dbReference>
<evidence type="ECO:0000256" key="13">
    <source>
        <dbReference type="ARBA" id="ARBA00047833"/>
    </source>
</evidence>
<feature type="domain" description="Mur ligase central" evidence="18">
    <location>
        <begin position="116"/>
        <end position="279"/>
    </location>
</feature>
<evidence type="ECO:0000313" key="19">
    <source>
        <dbReference type="EMBL" id="KKQ23279.1"/>
    </source>
</evidence>
<dbReference type="Pfam" id="PF02875">
    <property type="entry name" value="Mur_ligase_C"/>
    <property type="match status" value="1"/>
</dbReference>
<dbReference type="Proteomes" id="UP000034044">
    <property type="component" value="Unassembled WGS sequence"/>
</dbReference>
<dbReference type="Pfam" id="PF08245">
    <property type="entry name" value="Mur_ligase_M"/>
    <property type="match status" value="1"/>
</dbReference>
<dbReference type="Gene3D" id="3.90.190.20">
    <property type="entry name" value="Mur ligase, C-terminal domain"/>
    <property type="match status" value="1"/>
</dbReference>
<evidence type="ECO:0000256" key="7">
    <source>
        <dbReference type="ARBA" id="ARBA00022741"/>
    </source>
</evidence>
<dbReference type="NCBIfam" id="TIGR01082">
    <property type="entry name" value="murC"/>
    <property type="match status" value="1"/>
</dbReference>
<dbReference type="InterPro" id="IPR036565">
    <property type="entry name" value="Mur-like_cat_sf"/>
</dbReference>
<comment type="similarity">
    <text evidence="14">Belongs to the MurCDEF family.</text>
</comment>
<organism evidence="19 20">
    <name type="scientific">Candidatus Wolfebacteria bacterium GW2011_GWC1_37_10</name>
    <dbReference type="NCBI Taxonomy" id="1619010"/>
    <lineage>
        <taxon>Bacteria</taxon>
        <taxon>Candidatus Wolfeibacteriota</taxon>
    </lineage>
</organism>
<keyword evidence="5 14" id="KW-0436">Ligase</keyword>
<comment type="caution">
    <text evidence="19">The sequence shown here is derived from an EMBL/GenBank/DDBJ whole genome shotgun (WGS) entry which is preliminary data.</text>
</comment>
<dbReference type="GO" id="GO:0008763">
    <property type="term" value="F:UDP-N-acetylmuramate-L-alanine ligase activity"/>
    <property type="evidence" value="ECO:0007669"/>
    <property type="project" value="UniProtKB-UniRule"/>
</dbReference>
<dbReference type="Pfam" id="PF01225">
    <property type="entry name" value="Mur_ligase"/>
    <property type="match status" value="1"/>
</dbReference>
<comment type="catalytic activity">
    <reaction evidence="13 14">
        <text>UDP-N-acetyl-alpha-D-muramate + L-alanine + ATP = UDP-N-acetyl-alpha-D-muramoyl-L-alanine + ADP + phosphate + H(+)</text>
        <dbReference type="Rhea" id="RHEA:23372"/>
        <dbReference type="ChEBI" id="CHEBI:15378"/>
        <dbReference type="ChEBI" id="CHEBI:30616"/>
        <dbReference type="ChEBI" id="CHEBI:43474"/>
        <dbReference type="ChEBI" id="CHEBI:57972"/>
        <dbReference type="ChEBI" id="CHEBI:70757"/>
        <dbReference type="ChEBI" id="CHEBI:83898"/>
        <dbReference type="ChEBI" id="CHEBI:456216"/>
        <dbReference type="EC" id="6.3.2.8"/>
    </reaction>
</comment>
<keyword evidence="15" id="KW-0812">Transmembrane</keyword>
<evidence type="ECO:0000256" key="9">
    <source>
        <dbReference type="ARBA" id="ARBA00022960"/>
    </source>
</evidence>
<dbReference type="PATRIC" id="fig|1619010.3.peg.52"/>
<keyword evidence="15" id="KW-0472">Membrane</keyword>
<dbReference type="GO" id="GO:0005524">
    <property type="term" value="F:ATP binding"/>
    <property type="evidence" value="ECO:0007669"/>
    <property type="project" value="UniProtKB-UniRule"/>
</dbReference>
<dbReference type="EMBL" id="LBSR01000002">
    <property type="protein sequence ID" value="KKQ23279.1"/>
    <property type="molecule type" value="Genomic_DNA"/>
</dbReference>
<evidence type="ECO:0000256" key="1">
    <source>
        <dbReference type="ARBA" id="ARBA00004496"/>
    </source>
</evidence>
<dbReference type="AlphaFoldDB" id="A0A0G0IGE6"/>
<dbReference type="InterPro" id="IPR000713">
    <property type="entry name" value="Mur_ligase_N"/>
</dbReference>
<keyword evidence="11 14" id="KW-0131">Cell cycle</keyword>
<keyword evidence="7 14" id="KW-0547">Nucleotide-binding</keyword>
<dbReference type="SUPFAM" id="SSF53623">
    <property type="entry name" value="MurD-like peptide ligases, catalytic domain"/>
    <property type="match status" value="1"/>
</dbReference>
<evidence type="ECO:0000256" key="10">
    <source>
        <dbReference type="ARBA" id="ARBA00022984"/>
    </source>
</evidence>
<keyword evidence="15" id="KW-1133">Transmembrane helix</keyword>
<dbReference type="InterPro" id="IPR005758">
    <property type="entry name" value="UDP-N-AcMur_Ala_ligase_MurC"/>
</dbReference>
<dbReference type="EC" id="6.3.2.8" evidence="3 14"/>
<keyword evidence="10 14" id="KW-0573">Peptidoglycan synthesis</keyword>
<evidence type="ECO:0000256" key="12">
    <source>
        <dbReference type="ARBA" id="ARBA00023316"/>
    </source>
</evidence>
<dbReference type="GO" id="GO:0051301">
    <property type="term" value="P:cell division"/>
    <property type="evidence" value="ECO:0007669"/>
    <property type="project" value="UniProtKB-KW"/>
</dbReference>
<dbReference type="GO" id="GO:0005737">
    <property type="term" value="C:cytoplasm"/>
    <property type="evidence" value="ECO:0007669"/>
    <property type="project" value="UniProtKB-SubCell"/>
</dbReference>
<evidence type="ECO:0000259" key="16">
    <source>
        <dbReference type="Pfam" id="PF01225"/>
    </source>
</evidence>
<evidence type="ECO:0000256" key="11">
    <source>
        <dbReference type="ARBA" id="ARBA00023306"/>
    </source>
</evidence>
<feature type="domain" description="Mur ligase N-terminal catalytic" evidence="16">
    <location>
        <begin position="12"/>
        <end position="110"/>
    </location>
</feature>
<comment type="subcellular location">
    <subcellularLocation>
        <location evidence="1 14">Cytoplasm</location>
    </subcellularLocation>
</comment>
<dbReference type="InterPro" id="IPR036615">
    <property type="entry name" value="Mur_ligase_C_dom_sf"/>
</dbReference>
<keyword evidence="8 14" id="KW-0067">ATP-binding</keyword>
<feature type="transmembrane region" description="Helical" evidence="15">
    <location>
        <begin position="12"/>
        <end position="30"/>
    </location>
</feature>
<reference evidence="19 20" key="1">
    <citation type="journal article" date="2015" name="Nature">
        <title>rRNA introns, odd ribosomes, and small enigmatic genomes across a large radiation of phyla.</title>
        <authorList>
            <person name="Brown C.T."/>
            <person name="Hug L.A."/>
            <person name="Thomas B.C."/>
            <person name="Sharon I."/>
            <person name="Castelle C.J."/>
            <person name="Singh A."/>
            <person name="Wilkins M.J."/>
            <person name="Williams K.H."/>
            <person name="Banfield J.F."/>
        </authorList>
    </citation>
    <scope>NUCLEOTIDE SEQUENCE [LARGE SCALE GENOMIC DNA]</scope>
</reference>
<dbReference type="PANTHER" id="PTHR43445">
    <property type="entry name" value="UDP-N-ACETYLMURAMATE--L-ALANINE LIGASE-RELATED"/>
    <property type="match status" value="1"/>
</dbReference>
<dbReference type="InterPro" id="IPR013221">
    <property type="entry name" value="Mur_ligase_cen"/>
</dbReference>
<dbReference type="InterPro" id="IPR050061">
    <property type="entry name" value="MurCDEF_pg_biosynth"/>
</dbReference>
<dbReference type="InterPro" id="IPR004101">
    <property type="entry name" value="Mur_ligase_C"/>
</dbReference>
<evidence type="ECO:0000256" key="8">
    <source>
        <dbReference type="ARBA" id="ARBA00022840"/>
    </source>
</evidence>
<dbReference type="GO" id="GO:0009252">
    <property type="term" value="P:peptidoglycan biosynthetic process"/>
    <property type="evidence" value="ECO:0007669"/>
    <property type="project" value="UniProtKB-UniRule"/>
</dbReference>
<evidence type="ECO:0000256" key="6">
    <source>
        <dbReference type="ARBA" id="ARBA00022618"/>
    </source>
</evidence>
<feature type="binding site" evidence="14">
    <location>
        <begin position="118"/>
        <end position="124"/>
    </location>
    <ligand>
        <name>ATP</name>
        <dbReference type="ChEBI" id="CHEBI:30616"/>
    </ligand>
</feature>
<evidence type="ECO:0000259" key="17">
    <source>
        <dbReference type="Pfam" id="PF02875"/>
    </source>
</evidence>
<dbReference type="SUPFAM" id="SSF51984">
    <property type="entry name" value="MurCD N-terminal domain"/>
    <property type="match status" value="1"/>
</dbReference>
<sequence>MKSNPLLQKGIIHFVGIGGIGISALAQWYLTNGYKISGSDAASSEHINKLKKLGMKISIGHKAQNIPKNADFIIYSVAVKKDNCELIWANKCKIPGKSYAQALGDLTRRYKKTLAVSGAHGKSTTTGLLSLVLIKAKFDPTVIIGTKLKEFKNTNFKKGDSDYFLIEADEYNSSFLHYSPFAAIITNIDREHLDYYKNLNNIKNAFLKFISSIKIGGILVANKDNQNLYSLNSKIKKIVKKRKLKIIWYSLSNKNLRKKLGKILKIPGNHNISNAMAVYHLAKNLGISEKMIFSALRAYNGSWRRMEYRGYLNLKPKTQNLKPIVYDDYAHHPTEIKATLSAFRQRYPKSKIICVFQPHQEKRLKALFKEFTESFSDADNLILLDAYKVAGRESPTFGKYNSENLAKAVQKTKNSPAVLYLKNSKNLKKTIQNIILKPKTQNLKPIVIMMGAGDIYTLTNSLLK</sequence>